<dbReference type="GO" id="GO:0005524">
    <property type="term" value="F:ATP binding"/>
    <property type="evidence" value="ECO:0007669"/>
    <property type="project" value="UniProtKB-KW"/>
</dbReference>
<evidence type="ECO:0000256" key="2">
    <source>
        <dbReference type="ARBA" id="ARBA00022840"/>
    </source>
</evidence>
<dbReference type="Pfam" id="PF00005">
    <property type="entry name" value="ABC_tran"/>
    <property type="match status" value="1"/>
</dbReference>
<proteinExistence type="predicted"/>
<dbReference type="GO" id="GO:0016887">
    <property type="term" value="F:ATP hydrolysis activity"/>
    <property type="evidence" value="ECO:0007669"/>
    <property type="project" value="InterPro"/>
</dbReference>
<dbReference type="PANTHER" id="PTHR43790:SF8">
    <property type="entry name" value="SUGAR ABC TRANSPORTER ATP-BINDING PROTEIN"/>
    <property type="match status" value="1"/>
</dbReference>
<reference evidence="4 5" key="1">
    <citation type="submission" date="2020-08" db="EMBL/GenBank/DDBJ databases">
        <title>Genomic Encyclopedia of Type Strains, Phase IV (KMG-IV): sequencing the most valuable type-strain genomes for metagenomic binning, comparative biology and taxonomic classification.</title>
        <authorList>
            <person name="Goeker M."/>
        </authorList>
    </citation>
    <scope>NUCLEOTIDE SEQUENCE [LARGE SCALE GENOMIC DNA]</scope>
    <source>
        <strain evidence="4 5">DSM 25966</strain>
    </source>
</reference>
<protein>
    <submittedName>
        <fullName evidence="4">Simple sugar transport system ATP-binding protein</fullName>
    </submittedName>
</protein>
<dbReference type="RefSeq" id="WP_183398017.1">
    <property type="nucleotide sequence ID" value="NZ_JACIDS010000002.1"/>
</dbReference>
<dbReference type="CDD" id="cd03216">
    <property type="entry name" value="ABC_Carb_Monos_I"/>
    <property type="match status" value="1"/>
</dbReference>
<feature type="domain" description="ABC transporter" evidence="3">
    <location>
        <begin position="11"/>
        <end position="251"/>
    </location>
</feature>
<keyword evidence="4" id="KW-0762">Sugar transport</keyword>
<keyword evidence="4" id="KW-0813">Transport</keyword>
<dbReference type="AlphaFoldDB" id="A0A840AJF6"/>
<dbReference type="InterPro" id="IPR003439">
    <property type="entry name" value="ABC_transporter-like_ATP-bd"/>
</dbReference>
<organism evidence="4 5">
    <name type="scientific">Kaistia hirudinis</name>
    <dbReference type="NCBI Taxonomy" id="1293440"/>
    <lineage>
        <taxon>Bacteria</taxon>
        <taxon>Pseudomonadati</taxon>
        <taxon>Pseudomonadota</taxon>
        <taxon>Alphaproteobacteria</taxon>
        <taxon>Hyphomicrobiales</taxon>
        <taxon>Kaistiaceae</taxon>
        <taxon>Kaistia</taxon>
    </lineage>
</organism>
<sequence>MTTTRATAPAMELKGVSVSFGSVKALQDIDIKVYPGEVHCLLGDNGAGKSTLIKVLSGVHRPTEGEILVDGRPVTFRGPRDAQECGVATVFQDLGMISLMSISRNFFLGRELTKSRLPFSRMDKERQDQVARQAMADIGIDVRDPTQAVGTLSGGERQSVAIARAIHFGARVIILDEPTSALGVHQAAMVLKFIIEARMRGLAVVFISHNIHHAYPVGDTFTLLNRGRNRGTYAKSEISREEVIAIMSGGEDLRAVEAEIEQLLASIANRNVSVPAA</sequence>
<dbReference type="Proteomes" id="UP000553963">
    <property type="component" value="Unassembled WGS sequence"/>
</dbReference>
<dbReference type="InterPro" id="IPR027417">
    <property type="entry name" value="P-loop_NTPase"/>
</dbReference>
<dbReference type="PROSITE" id="PS50893">
    <property type="entry name" value="ABC_TRANSPORTER_2"/>
    <property type="match status" value="1"/>
</dbReference>
<dbReference type="Gene3D" id="3.40.50.300">
    <property type="entry name" value="P-loop containing nucleotide triphosphate hydrolases"/>
    <property type="match status" value="1"/>
</dbReference>
<evidence type="ECO:0000256" key="1">
    <source>
        <dbReference type="ARBA" id="ARBA00022741"/>
    </source>
</evidence>
<gene>
    <name evidence="4" type="ORF">GGR25_001389</name>
</gene>
<keyword evidence="5" id="KW-1185">Reference proteome</keyword>
<accession>A0A840AJF6</accession>
<dbReference type="InterPro" id="IPR003593">
    <property type="entry name" value="AAA+_ATPase"/>
</dbReference>
<dbReference type="EMBL" id="JACIDS010000002">
    <property type="protein sequence ID" value="MBB3930350.1"/>
    <property type="molecule type" value="Genomic_DNA"/>
</dbReference>
<evidence type="ECO:0000313" key="4">
    <source>
        <dbReference type="EMBL" id="MBB3930350.1"/>
    </source>
</evidence>
<comment type="caution">
    <text evidence="4">The sequence shown here is derived from an EMBL/GenBank/DDBJ whole genome shotgun (WGS) entry which is preliminary data.</text>
</comment>
<evidence type="ECO:0000313" key="5">
    <source>
        <dbReference type="Proteomes" id="UP000553963"/>
    </source>
</evidence>
<dbReference type="InterPro" id="IPR050107">
    <property type="entry name" value="ABC_carbohydrate_import_ATPase"/>
</dbReference>
<keyword evidence="2 4" id="KW-0067">ATP-binding</keyword>
<dbReference type="SMART" id="SM00382">
    <property type="entry name" value="AAA"/>
    <property type="match status" value="1"/>
</dbReference>
<evidence type="ECO:0000259" key="3">
    <source>
        <dbReference type="PROSITE" id="PS50893"/>
    </source>
</evidence>
<dbReference type="SUPFAM" id="SSF52540">
    <property type="entry name" value="P-loop containing nucleoside triphosphate hydrolases"/>
    <property type="match status" value="1"/>
</dbReference>
<keyword evidence="1" id="KW-0547">Nucleotide-binding</keyword>
<dbReference type="PANTHER" id="PTHR43790">
    <property type="entry name" value="CARBOHYDRATE TRANSPORT ATP-BINDING PROTEIN MG119-RELATED"/>
    <property type="match status" value="1"/>
</dbReference>
<name>A0A840AJF6_9HYPH</name>